<evidence type="ECO:0000313" key="9">
    <source>
        <dbReference type="EMBL" id="MFD0991854.1"/>
    </source>
</evidence>
<dbReference type="EC" id="3.4.-.-" evidence="8"/>
<evidence type="ECO:0000256" key="2">
    <source>
        <dbReference type="ARBA" id="ARBA00022670"/>
    </source>
</evidence>
<evidence type="ECO:0000313" key="10">
    <source>
        <dbReference type="Proteomes" id="UP001597062"/>
    </source>
</evidence>
<evidence type="ECO:0000256" key="1">
    <source>
        <dbReference type="ARBA" id="ARBA00008136"/>
    </source>
</evidence>
<dbReference type="SUPFAM" id="SSF143081">
    <property type="entry name" value="BB1717-like"/>
    <property type="match status" value="1"/>
</dbReference>
<evidence type="ECO:0000256" key="6">
    <source>
        <dbReference type="ARBA" id="ARBA00023125"/>
    </source>
</evidence>
<gene>
    <name evidence="9" type="ORF">ACFQ1U_01435</name>
</gene>
<proteinExistence type="inferred from homology"/>
<evidence type="ECO:0000256" key="8">
    <source>
        <dbReference type="RuleBase" id="RU364100"/>
    </source>
</evidence>
<evidence type="ECO:0000256" key="5">
    <source>
        <dbReference type="ARBA" id="ARBA00023124"/>
    </source>
</evidence>
<reference evidence="10" key="1">
    <citation type="journal article" date="2019" name="Int. J. Syst. Evol. Microbiol.">
        <title>The Global Catalogue of Microorganisms (GCM) 10K type strain sequencing project: providing services to taxonomists for standard genome sequencing and annotation.</title>
        <authorList>
            <consortium name="The Broad Institute Genomics Platform"/>
            <consortium name="The Broad Institute Genome Sequencing Center for Infectious Disease"/>
            <person name="Wu L."/>
            <person name="Ma J."/>
        </authorList>
    </citation>
    <scope>NUCLEOTIDE SEQUENCE [LARGE SCALE GENOMIC DNA]</scope>
    <source>
        <strain evidence="10">CCUG 60527</strain>
    </source>
</reference>
<comment type="caution">
    <text evidence="9">The sequence shown here is derived from an EMBL/GenBank/DDBJ whole genome shotgun (WGS) entry which is preliminary data.</text>
</comment>
<organism evidence="9 10">
    <name type="scientific">Tenacibaculum geojense</name>
    <dbReference type="NCBI Taxonomy" id="915352"/>
    <lineage>
        <taxon>Bacteria</taxon>
        <taxon>Pseudomonadati</taxon>
        <taxon>Bacteroidota</taxon>
        <taxon>Flavobacteriia</taxon>
        <taxon>Flavobacteriales</taxon>
        <taxon>Flavobacteriaceae</taxon>
        <taxon>Tenacibaculum</taxon>
    </lineage>
</organism>
<keyword evidence="2 8" id="KW-0645">Protease</keyword>
<keyword evidence="5" id="KW-0190">Covalent protein-DNA linkage</keyword>
<keyword evidence="7" id="KW-0456">Lyase</keyword>
<protein>
    <recommendedName>
        <fullName evidence="8">Abasic site processing protein</fullName>
        <ecNumber evidence="8">3.4.-.-</ecNumber>
    </recommendedName>
</protein>
<sequence length="209" mass="24798">MKYKLSNIASKTLIEDFTKLKLKYPNIYKPKRNIDGLKEQNVSIISMDNPNEITQAIWGILPQNFEHSWKTFQKIKSTIHTDKSELFNNVLYEEALFNRRCLVIATGFYTYQVHETKIRKYLVERNDRQPFYLAGIYNVTEDGFTTCTIINTEAEEELKTYHNIYNSMPLPIPKIFKNIWLDKETDLENLQFILSKPYLSNFTMQKIFI</sequence>
<evidence type="ECO:0000256" key="4">
    <source>
        <dbReference type="ARBA" id="ARBA00022801"/>
    </source>
</evidence>
<dbReference type="RefSeq" id="WP_386104550.1">
    <property type="nucleotide sequence ID" value="NZ_JBHTJR010000014.1"/>
</dbReference>
<dbReference type="EMBL" id="JBHTJR010000014">
    <property type="protein sequence ID" value="MFD0991854.1"/>
    <property type="molecule type" value="Genomic_DNA"/>
</dbReference>
<name>A0ABW3JN32_9FLAO</name>
<accession>A0ABW3JN32</accession>
<comment type="similarity">
    <text evidence="1 8">Belongs to the SOS response-associated peptidase family.</text>
</comment>
<dbReference type="Pfam" id="PF02586">
    <property type="entry name" value="SRAP"/>
    <property type="match status" value="1"/>
</dbReference>
<keyword evidence="6" id="KW-0238">DNA-binding</keyword>
<keyword evidence="10" id="KW-1185">Reference proteome</keyword>
<dbReference type="PANTHER" id="PTHR13604">
    <property type="entry name" value="DC12-RELATED"/>
    <property type="match status" value="1"/>
</dbReference>
<keyword evidence="3" id="KW-0227">DNA damage</keyword>
<evidence type="ECO:0000256" key="3">
    <source>
        <dbReference type="ARBA" id="ARBA00022763"/>
    </source>
</evidence>
<dbReference type="PANTHER" id="PTHR13604:SF0">
    <property type="entry name" value="ABASIC SITE PROCESSING PROTEIN HMCES"/>
    <property type="match status" value="1"/>
</dbReference>
<keyword evidence="4 8" id="KW-0378">Hydrolase</keyword>
<dbReference type="InterPro" id="IPR036590">
    <property type="entry name" value="SRAP-like"/>
</dbReference>
<dbReference type="Proteomes" id="UP001597062">
    <property type="component" value="Unassembled WGS sequence"/>
</dbReference>
<dbReference type="InterPro" id="IPR003738">
    <property type="entry name" value="SRAP"/>
</dbReference>
<evidence type="ECO:0000256" key="7">
    <source>
        <dbReference type="ARBA" id="ARBA00023239"/>
    </source>
</evidence>
<dbReference type="Gene3D" id="3.90.1680.10">
    <property type="entry name" value="SOS response associated peptidase-like"/>
    <property type="match status" value="1"/>
</dbReference>